<proteinExistence type="predicted"/>
<protein>
    <submittedName>
        <fullName evidence="2">Uncharacterized protein</fullName>
    </submittedName>
</protein>
<keyword evidence="1" id="KW-0812">Transmembrane</keyword>
<keyword evidence="1" id="KW-1133">Transmembrane helix</keyword>
<dbReference type="Proteomes" id="UP000326737">
    <property type="component" value="Segment"/>
</dbReference>
<organism evidence="2 3">
    <name type="scientific">Gordonia phage Denise</name>
    <dbReference type="NCBI Taxonomy" id="2652879"/>
    <lineage>
        <taxon>Viruses</taxon>
        <taxon>Duplodnaviria</taxon>
        <taxon>Heunggongvirae</taxon>
        <taxon>Uroviricota</taxon>
        <taxon>Caudoviricetes</taxon>
        <taxon>Denisevirus</taxon>
        <taxon>Denisevirus denise</taxon>
    </lineage>
</organism>
<dbReference type="RefSeq" id="YP_010654843.1">
    <property type="nucleotide sequence ID" value="NC_070816.1"/>
</dbReference>
<feature type="transmembrane region" description="Helical" evidence="1">
    <location>
        <begin position="6"/>
        <end position="22"/>
    </location>
</feature>
<dbReference type="KEGG" id="vg:77930695"/>
<sequence>MIPVIFVAGLIAAGGLVWWLNVRNAREIEHNQITGTGGAPWNR</sequence>
<name>A0A5P8DCG8_9CAUD</name>
<dbReference type="EMBL" id="MN428053">
    <property type="protein sequence ID" value="QFP96675.1"/>
    <property type="molecule type" value="Genomic_DNA"/>
</dbReference>
<gene>
    <name evidence="2" type="primary">60</name>
    <name evidence="2" type="ORF">SEA_DENISE_60</name>
</gene>
<keyword evidence="3" id="KW-1185">Reference proteome</keyword>
<accession>A0A5P8DCG8</accession>
<keyword evidence="1" id="KW-0472">Membrane</keyword>
<reference evidence="2 3" key="1">
    <citation type="submission" date="2019-09" db="EMBL/GenBank/DDBJ databases">
        <authorList>
            <person name="Silva M.P."/>
            <person name="Gonzalez K."/>
            <person name="Koka A.K."/>
            <person name="Cabrera L."/>
            <person name="Cambron D.A."/>
            <person name="Diaz-Ariza A.M."/>
            <person name="Escobar S.L."/>
            <person name="Gali A.E."/>
            <person name="Garcia A."/>
            <person name="Gonzalez K.S."/>
            <person name="Mejia V.A."/>
            <person name="Morales N.J."/>
            <person name="Puente P.E."/>
            <person name="Ramos S.M."/>
            <person name="Rivera A.M."/>
            <person name="Ruas A.M."/>
            <person name="Ruiz E.O."/>
            <person name="Rustin G.O."/>
            <person name="Santana P.N."/>
            <person name="Alonso A."/>
            <person name="Arias E."/>
            <person name="Boaretto D."/>
            <person name="Casey G.B."/>
            <person name="Fernandez S.D."/>
            <person name="Flores B.C."/>
            <person name="Gonzalez C.A."/>
            <person name="Hernandez L.A."/>
            <person name="Lormand T.I."/>
            <person name="Oro J.D."/>
            <person name="Pineiro L."/>
            <person name="Quintana A.E."/>
            <person name="Solorzano G.E."/>
            <person name="Waikel P.A."/>
            <person name="Dougan K.E."/>
            <person name="Rodriguez-Lanetty M."/>
            <person name="Ball S.L."/>
            <person name="Garlena R.A."/>
            <person name="Russell D.A."/>
            <person name="Pope W.H."/>
            <person name="Jacobs-Sera D."/>
            <person name="Hatfull G.F."/>
        </authorList>
    </citation>
    <scope>NUCLEOTIDE SEQUENCE [LARGE SCALE GENOMIC DNA]</scope>
</reference>
<dbReference type="GeneID" id="77930695"/>
<evidence type="ECO:0000313" key="3">
    <source>
        <dbReference type="Proteomes" id="UP000326737"/>
    </source>
</evidence>
<evidence type="ECO:0000256" key="1">
    <source>
        <dbReference type="SAM" id="Phobius"/>
    </source>
</evidence>
<evidence type="ECO:0000313" key="2">
    <source>
        <dbReference type="EMBL" id="QFP96675.1"/>
    </source>
</evidence>